<dbReference type="HOGENOM" id="CLU_883993_0_0_1"/>
<dbReference type="InterPro" id="IPR000873">
    <property type="entry name" value="AMP-dep_synth/lig_dom"/>
</dbReference>
<evidence type="ECO:0000256" key="1">
    <source>
        <dbReference type="ARBA" id="ARBA00006432"/>
    </source>
</evidence>
<dbReference type="Pfam" id="PF00501">
    <property type="entry name" value="AMP-binding"/>
    <property type="match status" value="1"/>
</dbReference>
<dbReference type="STRING" id="3641.A0A061DYG9"/>
<evidence type="ECO:0000259" key="3">
    <source>
        <dbReference type="Pfam" id="PF00501"/>
    </source>
</evidence>
<dbReference type="InterPro" id="IPR020845">
    <property type="entry name" value="AMP-binding_CS"/>
</dbReference>
<accession>A0A061DYG9</accession>
<dbReference type="InterPro" id="IPR042099">
    <property type="entry name" value="ANL_N_sf"/>
</dbReference>
<comment type="similarity">
    <text evidence="1">Belongs to the ATP-dependent AMP-binding enzyme family.</text>
</comment>
<dbReference type="GO" id="GO:0016874">
    <property type="term" value="F:ligase activity"/>
    <property type="evidence" value="ECO:0007669"/>
    <property type="project" value="UniProtKB-KW"/>
</dbReference>
<sequence length="315" mass="34561">MEGLVQCSANYSPLTPVAALGPNTPELCELHFAVPMFPLVVLMLETYPVAKTASSSYHLSGYRSYDSLLIPTNGYGYEIVRPKGECDPISIVFTSGTTGVPKGVVHSHIAAYLTTLAEILLNEMNTMPVYLWTVPMYHCNGWCFIWAIAALGGTNICLRKYDAKFIFDSIIRMSEILGPGTVYPWRPEYSSLPPLERARMKALHGLNHLLMEGVDVKDRVTMESVPFDGLTSGESSSSVRGGCGGRPNEVVGETVCAFVMLKQGRNARSEEIIKFCGERLSENMVPETVVFDGLPHTSTGKTKKAILRERAMALI</sequence>
<dbReference type="PROSITE" id="PS00455">
    <property type="entry name" value="AMP_BINDING"/>
    <property type="match status" value="1"/>
</dbReference>
<evidence type="ECO:0000313" key="5">
    <source>
        <dbReference type="EMBL" id="EOX97467.1"/>
    </source>
</evidence>
<dbReference type="InterPro" id="IPR025110">
    <property type="entry name" value="AMP-bd_C"/>
</dbReference>
<feature type="domain" description="AMP-dependent synthetase/ligase" evidence="3">
    <location>
        <begin position="82"/>
        <end position="163"/>
    </location>
</feature>
<dbReference type="Pfam" id="PF13193">
    <property type="entry name" value="AMP-binding_C"/>
    <property type="match status" value="1"/>
</dbReference>
<dbReference type="InParanoid" id="A0A061DYG9"/>
<name>A0A061DYG9_THECC</name>
<feature type="domain" description="AMP-binding enzyme C-terminal" evidence="4">
    <location>
        <begin position="245"/>
        <end position="301"/>
    </location>
</feature>
<dbReference type="EMBL" id="CM001880">
    <property type="protein sequence ID" value="EOX97467.1"/>
    <property type="molecule type" value="Genomic_DNA"/>
</dbReference>
<evidence type="ECO:0000256" key="2">
    <source>
        <dbReference type="ARBA" id="ARBA00022598"/>
    </source>
</evidence>
<dbReference type="PANTHER" id="PTHR43859">
    <property type="entry name" value="ACYL-ACTIVATING ENZYME"/>
    <property type="match status" value="1"/>
</dbReference>
<protein>
    <submittedName>
        <fullName evidence="5">AMP-dependent synthetase and ligase family protein</fullName>
    </submittedName>
</protein>
<proteinExistence type="inferred from homology"/>
<dbReference type="Gramene" id="EOX97467">
    <property type="protein sequence ID" value="EOX97467"/>
    <property type="gene ID" value="TCM_006468"/>
</dbReference>
<dbReference type="AlphaFoldDB" id="A0A061DYG9"/>
<dbReference type="SUPFAM" id="SSF56801">
    <property type="entry name" value="Acetyl-CoA synthetase-like"/>
    <property type="match status" value="2"/>
</dbReference>
<dbReference type="Gene3D" id="3.40.50.12780">
    <property type="entry name" value="N-terminal domain of ligase-like"/>
    <property type="match status" value="1"/>
</dbReference>
<dbReference type="Gene3D" id="3.30.300.30">
    <property type="match status" value="1"/>
</dbReference>
<dbReference type="PANTHER" id="PTHR43859:SF5">
    <property type="entry name" value="ISOVALERATE--COA LIGASE AAE2"/>
    <property type="match status" value="1"/>
</dbReference>
<dbReference type="Proteomes" id="UP000026915">
    <property type="component" value="Chromosome 2"/>
</dbReference>
<evidence type="ECO:0000259" key="4">
    <source>
        <dbReference type="Pfam" id="PF13193"/>
    </source>
</evidence>
<keyword evidence="6" id="KW-1185">Reference proteome</keyword>
<reference evidence="5 6" key="1">
    <citation type="journal article" date="2013" name="Genome Biol.">
        <title>The genome sequence of the most widely cultivated cacao type and its use to identify candidate genes regulating pod color.</title>
        <authorList>
            <person name="Motamayor J.C."/>
            <person name="Mockaitis K."/>
            <person name="Schmutz J."/>
            <person name="Haiminen N."/>
            <person name="Iii D.L."/>
            <person name="Cornejo O."/>
            <person name="Findley S.D."/>
            <person name="Zheng P."/>
            <person name="Utro F."/>
            <person name="Royaert S."/>
            <person name="Saski C."/>
            <person name="Jenkins J."/>
            <person name="Podicheti R."/>
            <person name="Zhao M."/>
            <person name="Scheffler B.E."/>
            <person name="Stack J.C."/>
            <person name="Feltus F.A."/>
            <person name="Mustiga G.M."/>
            <person name="Amores F."/>
            <person name="Phillips W."/>
            <person name="Marelli J.P."/>
            <person name="May G.D."/>
            <person name="Shapiro H."/>
            <person name="Ma J."/>
            <person name="Bustamante C.D."/>
            <person name="Schnell R.J."/>
            <person name="Main D."/>
            <person name="Gilbert D."/>
            <person name="Parida L."/>
            <person name="Kuhn D.N."/>
        </authorList>
    </citation>
    <scope>NUCLEOTIDE SEQUENCE [LARGE SCALE GENOMIC DNA]</scope>
    <source>
        <strain evidence="6">cv. Matina 1-6</strain>
    </source>
</reference>
<keyword evidence="2 5" id="KW-0436">Ligase</keyword>
<gene>
    <name evidence="5" type="ORF">TCM_006468</name>
</gene>
<organism evidence="5 6">
    <name type="scientific">Theobroma cacao</name>
    <name type="common">Cacao</name>
    <name type="synonym">Cocoa</name>
    <dbReference type="NCBI Taxonomy" id="3641"/>
    <lineage>
        <taxon>Eukaryota</taxon>
        <taxon>Viridiplantae</taxon>
        <taxon>Streptophyta</taxon>
        <taxon>Embryophyta</taxon>
        <taxon>Tracheophyta</taxon>
        <taxon>Spermatophyta</taxon>
        <taxon>Magnoliopsida</taxon>
        <taxon>eudicotyledons</taxon>
        <taxon>Gunneridae</taxon>
        <taxon>Pentapetalae</taxon>
        <taxon>rosids</taxon>
        <taxon>malvids</taxon>
        <taxon>Malvales</taxon>
        <taxon>Malvaceae</taxon>
        <taxon>Byttnerioideae</taxon>
        <taxon>Theobroma</taxon>
    </lineage>
</organism>
<dbReference type="InterPro" id="IPR045851">
    <property type="entry name" value="AMP-bd_C_sf"/>
</dbReference>
<dbReference type="eggNOG" id="KOG1176">
    <property type="taxonomic scope" value="Eukaryota"/>
</dbReference>
<evidence type="ECO:0000313" key="6">
    <source>
        <dbReference type="Proteomes" id="UP000026915"/>
    </source>
</evidence>